<dbReference type="Gene3D" id="3.30.420.10">
    <property type="entry name" value="Ribonuclease H-like superfamily/Ribonuclease H"/>
    <property type="match status" value="2"/>
</dbReference>
<keyword evidence="4" id="KW-1185">Reference proteome</keyword>
<dbReference type="Proteomes" id="UP001274896">
    <property type="component" value="Unassembled WGS sequence"/>
</dbReference>
<evidence type="ECO:0000256" key="1">
    <source>
        <dbReference type="SAM" id="MobiDB-lite"/>
    </source>
</evidence>
<dbReference type="GO" id="GO:0008168">
    <property type="term" value="F:methyltransferase activity"/>
    <property type="evidence" value="ECO:0007669"/>
    <property type="project" value="InterPro"/>
</dbReference>
<evidence type="ECO:0000313" key="3">
    <source>
        <dbReference type="EMBL" id="KAK3548207.1"/>
    </source>
</evidence>
<dbReference type="PANTHER" id="PTHR47510">
    <property type="entry name" value="REVERSE TRANSCRIPTASE DOMAIN-CONTAINING PROTEIN"/>
    <property type="match status" value="1"/>
</dbReference>
<evidence type="ECO:0000313" key="4">
    <source>
        <dbReference type="Proteomes" id="UP001274896"/>
    </source>
</evidence>
<gene>
    <name evidence="3" type="ORF">QTP70_005178</name>
</gene>
<dbReference type="InterPro" id="IPR015095">
    <property type="entry name" value="AlkB_hom8_N"/>
</dbReference>
<dbReference type="Pfam" id="PF00078">
    <property type="entry name" value="RVT_1"/>
    <property type="match status" value="1"/>
</dbReference>
<dbReference type="CDD" id="cd00037">
    <property type="entry name" value="CLECT"/>
    <property type="match status" value="1"/>
</dbReference>
<name>A0AAE0V841_9TELE</name>
<reference evidence="3" key="1">
    <citation type="submission" date="2023-06" db="EMBL/GenBank/DDBJ databases">
        <title>Male Hemibagrus guttatus genome.</title>
        <authorList>
            <person name="Bian C."/>
        </authorList>
    </citation>
    <scope>NUCLEOTIDE SEQUENCE</scope>
    <source>
        <strain evidence="3">Male_cb2023</strain>
        <tissue evidence="3">Muscle</tissue>
    </source>
</reference>
<comment type="caution">
    <text evidence="3">The sequence shown here is derived from an EMBL/GenBank/DDBJ whole genome shotgun (WGS) entry which is preliminary data.</text>
</comment>
<sequence length="1010" mass="113783">MKKEQYIKILNNNIRQSAEELGLGHQWTFQHDNDPKHTAKVVKKQLADKNINVLQWPSQSPDLNPIENLWRELKISVMARRPSNLKELEHIAKDEWAKIPVETCKKLLPWGRCPTCCQRRRVPAAPCSHPPAPWGVPDPSETDIVAPEPSFVGGRRSVRVLGGGRRSALQLGGGRRLALLLGCGRRSALRLGCGRRSAPPLGCGRRVGSFGLAVGSFAPPLVSLLLLTPPTCLALILVHPTCLALVLASPHSPCFCFSLPPKCLALLLAPPTGLSTFLAPPQDPSLDRTFLEGLGRTPPVVTMCVNEREGSGTVRLQGEEVKKVQEFKYLGSTVQSNGECGKEGCRTRCFLRTCDLADTHYTMERRDRRAHGFGIAGRRPLRRSLRRCFESARLLRFVAELSRFLSDVLDNLPALAEVSPLQSGPDDAPDPDAVPDMPDPEDVPNPDDEPDLADEPEPDALNLAGHPSPSPPPSSSPSSTEYCPKNKHFYCDRFLMPVKERKTWEEAREFCRTNYTALVSVTSELSLSELRLVSNETETESVWIGLHFVNGQWLWANRDPGIQLQSLASMPSCPAPPYHCGALNSMTNTVKNQNCNERLNFILLLTMVNVTKKLYSSTNIIKFADDTAVVGLISNNKEMAYLEEMKNLETWWQENNLLLNVRKTKKLIVDFSTKQERNYQALIINGSPVERVDSFRYLSVHIMQDLSWSCDVNNLVKKARQCLYHLRLLKDFKLPSKVLKTFYTCTIESILRGIITAWFGKSIKQDRQALQKVGPRRLIRVKERMNGAMYREILSKNLLPSARALKMKRGWVFQPDNDPKHTARATKEWLCKKHFKVLEWPSQSPDLNPIENLWRELKIRVAQRQPQNIIDLEEICMEEWAKLPATAVVPTCFQSTTIIPLPKKNTVTCLNDYRPIAVTPIAMKCFERIVMSHIKRNIPTTLDPFQFAYRQNRSTEDAVNAAILTALTHLKGKDTYVKMLFIDYSLAFNTVIPHRLSEKLLTLGTGTLSL</sequence>
<dbReference type="AlphaFoldDB" id="A0AAE0V841"/>
<dbReference type="GO" id="GO:0016706">
    <property type="term" value="F:2-oxoglutarate-dependent dioxygenase activity"/>
    <property type="evidence" value="ECO:0007669"/>
    <property type="project" value="InterPro"/>
</dbReference>
<dbReference type="InterPro" id="IPR016187">
    <property type="entry name" value="CTDL_fold"/>
</dbReference>
<dbReference type="SUPFAM" id="SSF56436">
    <property type="entry name" value="C-type lectin-like"/>
    <property type="match status" value="1"/>
</dbReference>
<feature type="domain" description="C-type lectin" evidence="2">
    <location>
        <begin position="487"/>
        <end position="602"/>
    </location>
</feature>
<dbReference type="InterPro" id="IPR036397">
    <property type="entry name" value="RNaseH_sf"/>
</dbReference>
<dbReference type="InterPro" id="IPR038717">
    <property type="entry name" value="Tc1-like_DDE_dom"/>
</dbReference>
<accession>A0AAE0V841</accession>
<feature type="compositionally biased region" description="Acidic residues" evidence="1">
    <location>
        <begin position="438"/>
        <end position="458"/>
    </location>
</feature>
<dbReference type="PANTHER" id="PTHR47510:SF3">
    <property type="entry name" value="ENDO_EXONUCLEASE_PHOSPHATASE DOMAIN-CONTAINING PROTEIN"/>
    <property type="match status" value="1"/>
</dbReference>
<protein>
    <recommendedName>
        <fullName evidence="2">C-type lectin domain-containing protein</fullName>
    </recommendedName>
</protein>
<feature type="region of interest" description="Disordered" evidence="1">
    <location>
        <begin position="418"/>
        <end position="481"/>
    </location>
</feature>
<dbReference type="Pfam" id="PF13358">
    <property type="entry name" value="DDE_3"/>
    <property type="match status" value="2"/>
</dbReference>
<dbReference type="Gene3D" id="3.10.100.10">
    <property type="entry name" value="Mannose-Binding Protein A, subunit A"/>
    <property type="match status" value="1"/>
</dbReference>
<evidence type="ECO:0000259" key="2">
    <source>
        <dbReference type="PROSITE" id="PS50041"/>
    </source>
</evidence>
<dbReference type="SMART" id="SM00034">
    <property type="entry name" value="CLECT"/>
    <property type="match status" value="1"/>
</dbReference>
<dbReference type="Pfam" id="PF00059">
    <property type="entry name" value="Lectin_C"/>
    <property type="match status" value="1"/>
</dbReference>
<organism evidence="3 4">
    <name type="scientific">Hemibagrus guttatus</name>
    <dbReference type="NCBI Taxonomy" id="175788"/>
    <lineage>
        <taxon>Eukaryota</taxon>
        <taxon>Metazoa</taxon>
        <taxon>Chordata</taxon>
        <taxon>Craniata</taxon>
        <taxon>Vertebrata</taxon>
        <taxon>Euteleostomi</taxon>
        <taxon>Actinopterygii</taxon>
        <taxon>Neopterygii</taxon>
        <taxon>Teleostei</taxon>
        <taxon>Ostariophysi</taxon>
        <taxon>Siluriformes</taxon>
        <taxon>Bagridae</taxon>
        <taxon>Hemibagrus</taxon>
    </lineage>
</organism>
<dbReference type="Pfam" id="PF09004">
    <property type="entry name" value="ALKBH8_N"/>
    <property type="match status" value="1"/>
</dbReference>
<dbReference type="GO" id="GO:0003676">
    <property type="term" value="F:nucleic acid binding"/>
    <property type="evidence" value="ECO:0007669"/>
    <property type="project" value="InterPro"/>
</dbReference>
<dbReference type="InterPro" id="IPR016186">
    <property type="entry name" value="C-type_lectin-like/link_sf"/>
</dbReference>
<dbReference type="PROSITE" id="PS50041">
    <property type="entry name" value="C_TYPE_LECTIN_2"/>
    <property type="match status" value="1"/>
</dbReference>
<proteinExistence type="predicted"/>
<dbReference type="EMBL" id="JAUCMX010000004">
    <property type="protein sequence ID" value="KAK3548207.1"/>
    <property type="molecule type" value="Genomic_DNA"/>
</dbReference>
<dbReference type="InterPro" id="IPR000477">
    <property type="entry name" value="RT_dom"/>
</dbReference>
<dbReference type="InterPro" id="IPR001304">
    <property type="entry name" value="C-type_lectin-like"/>
</dbReference>